<evidence type="ECO:0000256" key="2">
    <source>
        <dbReference type="ARBA" id="ARBA00022692"/>
    </source>
</evidence>
<dbReference type="SMART" id="SM00028">
    <property type="entry name" value="TPR"/>
    <property type="match status" value="1"/>
</dbReference>
<dbReference type="InterPro" id="IPR019734">
    <property type="entry name" value="TPR_rpt"/>
</dbReference>
<keyword evidence="9" id="KW-1185">Reference proteome</keyword>
<dbReference type="InterPro" id="IPR007016">
    <property type="entry name" value="O-antigen_ligase-rel_domated"/>
</dbReference>
<keyword evidence="5" id="KW-0802">TPR repeat</keyword>
<protein>
    <recommendedName>
        <fullName evidence="7">O-antigen ligase-related domain-containing protein</fullName>
    </recommendedName>
</protein>
<keyword evidence="2 6" id="KW-0812">Transmembrane</keyword>
<evidence type="ECO:0000256" key="1">
    <source>
        <dbReference type="ARBA" id="ARBA00004141"/>
    </source>
</evidence>
<comment type="subcellular location">
    <subcellularLocation>
        <location evidence="1">Membrane</location>
        <topology evidence="1">Multi-pass membrane protein</topology>
    </subcellularLocation>
</comment>
<dbReference type="Pfam" id="PF13181">
    <property type="entry name" value="TPR_8"/>
    <property type="match status" value="1"/>
</dbReference>
<proteinExistence type="predicted"/>
<feature type="transmembrane region" description="Helical" evidence="6">
    <location>
        <begin position="231"/>
        <end position="251"/>
    </location>
</feature>
<feature type="transmembrane region" description="Helical" evidence="6">
    <location>
        <begin position="182"/>
        <end position="202"/>
    </location>
</feature>
<accession>A0A4R0Q1M2</accession>
<organism evidence="8 9">
    <name type="scientific">Pedobacter psychrodurus</name>
    <dbReference type="NCBI Taxonomy" id="2530456"/>
    <lineage>
        <taxon>Bacteria</taxon>
        <taxon>Pseudomonadati</taxon>
        <taxon>Bacteroidota</taxon>
        <taxon>Sphingobacteriia</taxon>
        <taxon>Sphingobacteriales</taxon>
        <taxon>Sphingobacteriaceae</taxon>
        <taxon>Pedobacter</taxon>
    </lineage>
</organism>
<feature type="transmembrane region" description="Helical" evidence="6">
    <location>
        <begin position="9"/>
        <end position="27"/>
    </location>
</feature>
<dbReference type="GO" id="GO:0016020">
    <property type="term" value="C:membrane"/>
    <property type="evidence" value="ECO:0007669"/>
    <property type="project" value="UniProtKB-SubCell"/>
</dbReference>
<dbReference type="Gene3D" id="1.25.40.10">
    <property type="entry name" value="Tetratricopeptide repeat domain"/>
    <property type="match status" value="1"/>
</dbReference>
<feature type="repeat" description="TPR" evidence="5">
    <location>
        <begin position="327"/>
        <end position="360"/>
    </location>
</feature>
<dbReference type="PANTHER" id="PTHR37422">
    <property type="entry name" value="TEICHURONIC ACID BIOSYNTHESIS PROTEIN TUAE"/>
    <property type="match status" value="1"/>
</dbReference>
<evidence type="ECO:0000256" key="5">
    <source>
        <dbReference type="PROSITE-ProRule" id="PRU00339"/>
    </source>
</evidence>
<dbReference type="SUPFAM" id="SSF48452">
    <property type="entry name" value="TPR-like"/>
    <property type="match status" value="1"/>
</dbReference>
<dbReference type="AlphaFoldDB" id="A0A4R0Q1M2"/>
<dbReference type="Pfam" id="PF04932">
    <property type="entry name" value="Wzy_C"/>
    <property type="match status" value="1"/>
</dbReference>
<dbReference type="PROSITE" id="PS50005">
    <property type="entry name" value="TPR"/>
    <property type="match status" value="1"/>
</dbReference>
<sequence>MMRRKAKDVFINLSKYTVFFFGIIISVYFESRAFAVGFILSFIVTLFLYGKIKAKKWNLILVALAGSFVLLCAIFFVKTDSSLGRIFIYKISSQIYKHNWLKGIGIGKFKTVYMHYQADYFKKGKFTETELLLADNTYFAFNDYYQFIIETGIVGIFLLSIFFLLIFLLIRRAIFSDRESVILLNAIGIFIAICFAACFTYVFNKLEFQFVFVLCITILSRSFFKRANAFFVKAIPLIGTIVIFILAANTYNFDLRNYYALLSLKKVRQLEQAGYRYEARKLLLDNEKHFYNDDEYLELKSYLLANNMELDKAEVATKLLIKHKPSSMAYARLAYIYKQMNKNDLAEQFYLKAINMVPNRFGVRYSLFLFYRSIGKEDKSLKCANEILKLPVKIPSLTIDQIKLNLIKYKNEEDKIKTIN</sequence>
<keyword evidence="3 6" id="KW-1133">Transmembrane helix</keyword>
<reference evidence="8 9" key="1">
    <citation type="submission" date="2019-02" db="EMBL/GenBank/DDBJ databases">
        <title>Pedobacter sp. RP-3-21 sp. nov., isolated from Arctic soil.</title>
        <authorList>
            <person name="Dahal R.H."/>
        </authorList>
    </citation>
    <scope>NUCLEOTIDE SEQUENCE [LARGE SCALE GENOMIC DNA]</scope>
    <source>
        <strain evidence="8 9">RP-3-21</strain>
    </source>
</reference>
<feature type="transmembrane region" description="Helical" evidence="6">
    <location>
        <begin position="144"/>
        <end position="170"/>
    </location>
</feature>
<dbReference type="EMBL" id="SJSO01000002">
    <property type="protein sequence ID" value="TCD28987.1"/>
    <property type="molecule type" value="Genomic_DNA"/>
</dbReference>
<feature type="transmembrane region" description="Helical" evidence="6">
    <location>
        <begin position="57"/>
        <end position="77"/>
    </location>
</feature>
<dbReference type="InterPro" id="IPR011990">
    <property type="entry name" value="TPR-like_helical_dom_sf"/>
</dbReference>
<dbReference type="OrthoDB" id="1454576at2"/>
<evidence type="ECO:0000256" key="6">
    <source>
        <dbReference type="SAM" id="Phobius"/>
    </source>
</evidence>
<feature type="transmembrane region" description="Helical" evidence="6">
    <location>
        <begin position="33"/>
        <end position="50"/>
    </location>
</feature>
<feature type="transmembrane region" description="Helical" evidence="6">
    <location>
        <begin position="208"/>
        <end position="224"/>
    </location>
</feature>
<comment type="caution">
    <text evidence="8">The sequence shown here is derived from an EMBL/GenBank/DDBJ whole genome shotgun (WGS) entry which is preliminary data.</text>
</comment>
<evidence type="ECO:0000313" key="8">
    <source>
        <dbReference type="EMBL" id="TCD28987.1"/>
    </source>
</evidence>
<dbReference type="Proteomes" id="UP000293925">
    <property type="component" value="Unassembled WGS sequence"/>
</dbReference>
<evidence type="ECO:0000256" key="4">
    <source>
        <dbReference type="ARBA" id="ARBA00023136"/>
    </source>
</evidence>
<evidence type="ECO:0000313" key="9">
    <source>
        <dbReference type="Proteomes" id="UP000293925"/>
    </source>
</evidence>
<keyword evidence="4 6" id="KW-0472">Membrane</keyword>
<dbReference type="InterPro" id="IPR051533">
    <property type="entry name" value="WaaL-like"/>
</dbReference>
<dbReference type="PANTHER" id="PTHR37422:SF13">
    <property type="entry name" value="LIPOPOLYSACCHARIDE BIOSYNTHESIS PROTEIN PA4999-RELATED"/>
    <property type="match status" value="1"/>
</dbReference>
<dbReference type="RefSeq" id="WP_131526902.1">
    <property type="nucleotide sequence ID" value="NZ_SJSO01000002.1"/>
</dbReference>
<evidence type="ECO:0000259" key="7">
    <source>
        <dbReference type="Pfam" id="PF04932"/>
    </source>
</evidence>
<evidence type="ECO:0000256" key="3">
    <source>
        <dbReference type="ARBA" id="ARBA00022989"/>
    </source>
</evidence>
<gene>
    <name evidence="8" type="ORF">EZ456_02170</name>
</gene>
<name>A0A4R0Q1M2_9SPHI</name>
<feature type="domain" description="O-antigen ligase-related" evidence="7">
    <location>
        <begin position="18"/>
        <end position="159"/>
    </location>
</feature>